<protein>
    <recommendedName>
        <fullName evidence="1">KATNIP domain-containing protein</fullName>
    </recommendedName>
</protein>
<dbReference type="EMBL" id="JACMRX010000003">
    <property type="protein sequence ID" value="KAF7992615.1"/>
    <property type="molecule type" value="Genomic_DNA"/>
</dbReference>
<comment type="caution">
    <text evidence="2">The sequence shown here is derived from an EMBL/GenBank/DDBJ whole genome shotgun (WGS) entry which is preliminary data.</text>
</comment>
<feature type="domain" description="KATNIP" evidence="1">
    <location>
        <begin position="617"/>
        <end position="713"/>
    </location>
</feature>
<dbReference type="OrthoDB" id="304622at2759"/>
<name>A0A835CTR9_APHGI</name>
<dbReference type="Pfam" id="PF14652">
    <property type="entry name" value="DUF4457"/>
    <property type="match status" value="3"/>
</dbReference>
<sequence length="793" mass="90385">MKLPITSLVIIAVGFGLFGWINATPLSTVDSVENFSKETSTSSDNFLVYVNSSGLFTLPFSKKNKNLSEIEITDSSSFSGTFDSKNSHNKEFTISCANNNIYILKKSKEDERKVLDIINYNDNNEFKRINQVSDMFNNATSIASDRKTGNIYWIECNNKKQYSIKVTNESFKESKYIINPRKEIAMSVIHIYPKRDLNNIPLKKEMSSLSLQEKKYNTVRKKSVDITPKREKIIEFDLRQQDDELEDFVIPELPSGQLLKINIISTWGDRHYVGLNGIEIFSSTGEPPEIIKIWYESSDDPNDFQQQNNNTNNLINGIYRTRDDLNIWRVPFTSGNNHIIYIKFANIIKIGLIRIWNYNKSRIHSYQGAKNIIIKLDNCSIFSGEIARACGDIVGNINSFGDTILFTIDDNILEMISINDTNFLEFIDSSSTEEKSSTAVDLRPSTAATDYQLVESKTTEYLEESIQSSSSNDKSMSISCREIKLILLSNWNSSEMIGLNGIEIMTDHGVIPSSQMSLSCQDDNETIDRLIDGNNMTMEPKYMWISRKIFDIDITIIITLNAEEFLTGIRIWNYNESLESSYFGVKQMMIELDGKKLFSDDFEGFELRRAPGCSTPVPQGFIYQILIFSTWGDAYYVGLNGIELFGAQGEQIFLTKKNIAAYPESVNIIMGMENDVRTPDKLIDEINDNNEGQHSWLAPILPGEINRIYIFVDDLLVYNGSLEKDDTHGEIHFSTNDNSNFYSPMKKPKTSEQEIHLLNFENIATLGSDDQPDPLLRPFTSNMPKNSRNYYAI</sequence>
<proteinExistence type="predicted"/>
<dbReference type="PANTHER" id="PTHR21534:SF0">
    <property type="entry name" value="KATANIN-INTERACTING PROTEIN"/>
    <property type="match status" value="1"/>
</dbReference>
<reference evidence="2 3" key="1">
    <citation type="submission" date="2020-08" db="EMBL/GenBank/DDBJ databases">
        <title>Aphidius gifuensis genome sequencing and assembly.</title>
        <authorList>
            <person name="Du Z."/>
        </authorList>
    </citation>
    <scope>NUCLEOTIDE SEQUENCE [LARGE SCALE GENOMIC DNA]</scope>
    <source>
        <strain evidence="2">YNYX2018</strain>
        <tissue evidence="2">Adults</tissue>
    </source>
</reference>
<gene>
    <name evidence="2" type="ORF">HCN44_004959</name>
</gene>
<feature type="domain" description="KATNIP" evidence="1">
    <location>
        <begin position="232"/>
        <end position="286"/>
    </location>
</feature>
<evidence type="ECO:0000313" key="3">
    <source>
        <dbReference type="Proteomes" id="UP000639338"/>
    </source>
</evidence>
<dbReference type="Proteomes" id="UP000639338">
    <property type="component" value="Unassembled WGS sequence"/>
</dbReference>
<dbReference type="PANTHER" id="PTHR21534">
    <property type="entry name" value="KATANIN-INTERACTING PROTEIN"/>
    <property type="match status" value="1"/>
</dbReference>
<accession>A0A835CTR9</accession>
<feature type="domain" description="KATNIP" evidence="1">
    <location>
        <begin position="487"/>
        <end position="614"/>
    </location>
</feature>
<evidence type="ECO:0000259" key="1">
    <source>
        <dbReference type="Pfam" id="PF14652"/>
    </source>
</evidence>
<dbReference type="InterPro" id="IPR026704">
    <property type="entry name" value="KATNIP"/>
</dbReference>
<organism evidence="2 3">
    <name type="scientific">Aphidius gifuensis</name>
    <name type="common">Parasitoid wasp</name>
    <dbReference type="NCBI Taxonomy" id="684658"/>
    <lineage>
        <taxon>Eukaryota</taxon>
        <taxon>Metazoa</taxon>
        <taxon>Ecdysozoa</taxon>
        <taxon>Arthropoda</taxon>
        <taxon>Hexapoda</taxon>
        <taxon>Insecta</taxon>
        <taxon>Pterygota</taxon>
        <taxon>Neoptera</taxon>
        <taxon>Endopterygota</taxon>
        <taxon>Hymenoptera</taxon>
        <taxon>Apocrita</taxon>
        <taxon>Ichneumonoidea</taxon>
        <taxon>Braconidae</taxon>
        <taxon>Aphidiinae</taxon>
        <taxon>Aphidius</taxon>
    </lineage>
</organism>
<dbReference type="InterPro" id="IPR027859">
    <property type="entry name" value="KATNIP_dom"/>
</dbReference>
<dbReference type="AlphaFoldDB" id="A0A835CTR9"/>
<evidence type="ECO:0000313" key="2">
    <source>
        <dbReference type="EMBL" id="KAF7992615.1"/>
    </source>
</evidence>
<keyword evidence="3" id="KW-1185">Reference proteome</keyword>